<reference evidence="1 2" key="1">
    <citation type="submission" date="2024-11" db="EMBL/GenBank/DDBJ databases">
        <title>Chromosome-level genome assembly of Eucalyptus globulus Labill. provides insights into its genome evolution.</title>
        <authorList>
            <person name="Li X."/>
        </authorList>
    </citation>
    <scope>NUCLEOTIDE SEQUENCE [LARGE SCALE GENOMIC DNA]</scope>
    <source>
        <strain evidence="1">CL2024</strain>
        <tissue evidence="1">Fresh tender leaves</tissue>
    </source>
</reference>
<comment type="caution">
    <text evidence="1">The sequence shown here is derived from an EMBL/GenBank/DDBJ whole genome shotgun (WGS) entry which is preliminary data.</text>
</comment>
<dbReference type="PANTHER" id="PTHR33450">
    <property type="entry name" value="EMB|CAB67623.1-RELATED"/>
    <property type="match status" value="1"/>
</dbReference>
<evidence type="ECO:0000313" key="1">
    <source>
        <dbReference type="EMBL" id="KAL3755403.1"/>
    </source>
</evidence>
<dbReference type="InterPro" id="IPR008480">
    <property type="entry name" value="DUF761_pln"/>
</dbReference>
<dbReference type="Pfam" id="PF05553">
    <property type="entry name" value="DUF761"/>
    <property type="match status" value="1"/>
</dbReference>
<dbReference type="PANTHER" id="PTHR33450:SF4">
    <property type="entry name" value="OS04G0665666 PROTEIN"/>
    <property type="match status" value="1"/>
</dbReference>
<dbReference type="Proteomes" id="UP001634007">
    <property type="component" value="Unassembled WGS sequence"/>
</dbReference>
<proteinExistence type="predicted"/>
<protein>
    <submittedName>
        <fullName evidence="1">Uncharacterized protein</fullName>
    </submittedName>
</protein>
<sequence length="276" mass="31734">MHVKILKKPMIPRLKMSASPRHRAFHPLRLHSFSMKLPPSLFSSMKMKTLLHTLLSHLPRLAIWKPSLLEIFPRKELYLDIMMNMQASLSKALININTLIHTLIFPYLRMVIRSLIPKAKSFAVTIVKAKRHLAVHSLKFPGLKRNKKKSLYGYGGSYRFYFNWSSRSHVLPAPAAVLAGCYSSRRLYCDLARNSSGALYGGHHQCEEEITEETELSRYLQWLEGKVFEDSGDGNDNSINNIDNLAEMFIGVGHEKFILEKQESDRSFQEMMARSL</sequence>
<organism evidence="1 2">
    <name type="scientific">Eucalyptus globulus</name>
    <name type="common">Tasmanian blue gum</name>
    <dbReference type="NCBI Taxonomy" id="34317"/>
    <lineage>
        <taxon>Eukaryota</taxon>
        <taxon>Viridiplantae</taxon>
        <taxon>Streptophyta</taxon>
        <taxon>Embryophyta</taxon>
        <taxon>Tracheophyta</taxon>
        <taxon>Spermatophyta</taxon>
        <taxon>Magnoliopsida</taxon>
        <taxon>eudicotyledons</taxon>
        <taxon>Gunneridae</taxon>
        <taxon>Pentapetalae</taxon>
        <taxon>rosids</taxon>
        <taxon>malvids</taxon>
        <taxon>Myrtales</taxon>
        <taxon>Myrtaceae</taxon>
        <taxon>Myrtoideae</taxon>
        <taxon>Eucalypteae</taxon>
        <taxon>Eucalyptus</taxon>
    </lineage>
</organism>
<accession>A0ABD3LUF8</accession>
<evidence type="ECO:0000313" key="2">
    <source>
        <dbReference type="Proteomes" id="UP001634007"/>
    </source>
</evidence>
<dbReference type="EMBL" id="JBJKBG010000001">
    <property type="protein sequence ID" value="KAL3755403.1"/>
    <property type="molecule type" value="Genomic_DNA"/>
</dbReference>
<name>A0ABD3LUF8_EUCGL</name>
<dbReference type="AlphaFoldDB" id="A0ABD3LUF8"/>
<gene>
    <name evidence="1" type="ORF">ACJRO7_002451</name>
</gene>
<keyword evidence="2" id="KW-1185">Reference proteome</keyword>